<evidence type="ECO:0000259" key="2">
    <source>
        <dbReference type="PROSITE" id="PS51371"/>
    </source>
</evidence>
<dbReference type="CDD" id="cd04607">
    <property type="entry name" value="CBS_pair_NTP_transferase_assoc"/>
    <property type="match status" value="1"/>
</dbReference>
<gene>
    <name evidence="3" type="ORF">F0225_02990</name>
</gene>
<dbReference type="PANTHER" id="PTHR22572">
    <property type="entry name" value="SUGAR-1-PHOSPHATE GUANYL TRANSFERASE"/>
    <property type="match status" value="1"/>
</dbReference>
<dbReference type="InterPro" id="IPR046342">
    <property type="entry name" value="CBS_dom_sf"/>
</dbReference>
<dbReference type="InterPro" id="IPR029044">
    <property type="entry name" value="Nucleotide-diphossugar_trans"/>
</dbReference>
<dbReference type="Gene3D" id="3.10.580.10">
    <property type="entry name" value="CBS-domain"/>
    <property type="match status" value="1"/>
</dbReference>
<dbReference type="RefSeq" id="WP_171359920.1">
    <property type="nucleotide sequence ID" value="NZ_VTXC01000006.1"/>
</dbReference>
<dbReference type="Gene3D" id="3.90.550.10">
    <property type="entry name" value="Spore Coat Polysaccharide Biosynthesis Protein SpsA, Chain A"/>
    <property type="match status" value="1"/>
</dbReference>
<dbReference type="AlphaFoldDB" id="A0A7Y3ZWD0"/>
<dbReference type="InterPro" id="IPR000644">
    <property type="entry name" value="CBS_dom"/>
</dbReference>
<dbReference type="InterPro" id="IPR050486">
    <property type="entry name" value="Mannose-1P_guanyltransferase"/>
</dbReference>
<evidence type="ECO:0000313" key="3">
    <source>
        <dbReference type="EMBL" id="NOH70307.1"/>
    </source>
</evidence>
<proteinExistence type="predicted"/>
<dbReference type="Proteomes" id="UP000565719">
    <property type="component" value="Unassembled WGS sequence"/>
</dbReference>
<name>A0A7Y3ZWD0_9VIBR</name>
<feature type="domain" description="CBS" evidence="2">
    <location>
        <begin position="66"/>
        <end position="122"/>
    </location>
</feature>
<comment type="caution">
    <text evidence="3">The sequence shown here is derived from an EMBL/GenBank/DDBJ whole genome shotgun (WGS) entry which is preliminary data.</text>
</comment>
<dbReference type="Pfam" id="PF00571">
    <property type="entry name" value="CBS"/>
    <property type="match status" value="2"/>
</dbReference>
<dbReference type="Pfam" id="PF00483">
    <property type="entry name" value="NTP_transferase"/>
    <property type="match status" value="1"/>
</dbReference>
<dbReference type="SUPFAM" id="SSF53448">
    <property type="entry name" value="Nucleotide-diphospho-sugar transferases"/>
    <property type="match status" value="1"/>
</dbReference>
<organism evidence="3 4">
    <name type="scientific">Vibrio pectenicida</name>
    <dbReference type="NCBI Taxonomy" id="62763"/>
    <lineage>
        <taxon>Bacteria</taxon>
        <taxon>Pseudomonadati</taxon>
        <taxon>Pseudomonadota</taxon>
        <taxon>Gammaproteobacteria</taxon>
        <taxon>Vibrionales</taxon>
        <taxon>Vibrionaceae</taxon>
        <taxon>Vibrio</taxon>
    </lineage>
</organism>
<evidence type="ECO:0000256" key="1">
    <source>
        <dbReference type="PROSITE-ProRule" id="PRU00703"/>
    </source>
</evidence>
<dbReference type="InterPro" id="IPR005835">
    <property type="entry name" value="NTP_transferase_dom"/>
</dbReference>
<dbReference type="EMBL" id="VTXC01000006">
    <property type="protein sequence ID" value="NOH70307.1"/>
    <property type="molecule type" value="Genomic_DNA"/>
</dbReference>
<dbReference type="CDD" id="cd06426">
    <property type="entry name" value="NTP_transferase_like_2"/>
    <property type="match status" value="1"/>
</dbReference>
<feature type="domain" description="CBS" evidence="2">
    <location>
        <begin position="1"/>
        <end position="58"/>
    </location>
</feature>
<reference evidence="3 4" key="1">
    <citation type="submission" date="2019-09" db="EMBL/GenBank/DDBJ databases">
        <title>Draft genome sequencing and comparative genomics of hatchery-associated Vibrios.</title>
        <authorList>
            <person name="Kehlet-Delgado H."/>
            <person name="Mueller R.S."/>
        </authorList>
    </citation>
    <scope>NUCLEOTIDE SEQUENCE [LARGE SCALE GENOMIC DNA]</scope>
    <source>
        <strain evidence="3 4">99-46-Y</strain>
    </source>
</reference>
<dbReference type="SUPFAM" id="SSF54631">
    <property type="entry name" value="CBS-domain pair"/>
    <property type="match status" value="1"/>
</dbReference>
<sequence length="349" mass="39610">MENIKDIKVTLDTPILDVIEKIDESSKQIALVVDDDDRLLGTINDGDIRRGILNGVPLTEHANKIYCSNPTTVSAYHSRNEIIRICHEKKIHQIPVVDENGRTVGIEILDELIKSGNRNNRVVLMVGGLGSRLRPLTEHIPKPMLKVGGKPILETIISRFSSHGFRKIILCVNYKSNIIRDHFGDGSDFGVEISYVEESKRMGTAGALSLLEEVPDEPIFIMNGDLLTNINFEHLLDYHERSQSIATMCVREFDIEVPFGVVEVKEDRIEAIKEKPKMQFFVNAGIYVLSPNAIEVLPKGEYYDMPSLFEALINNNENVVSFPLREYWLDIGRIDEFNRANEEFNEVFL</sequence>
<protein>
    <submittedName>
        <fullName evidence="3">CBS domain-containing protein</fullName>
    </submittedName>
</protein>
<dbReference type="SMART" id="SM00116">
    <property type="entry name" value="CBS"/>
    <property type="match status" value="2"/>
</dbReference>
<accession>A0A7Y3ZWD0</accession>
<evidence type="ECO:0000313" key="4">
    <source>
        <dbReference type="Proteomes" id="UP000565719"/>
    </source>
</evidence>
<keyword evidence="1" id="KW-0129">CBS domain</keyword>
<dbReference type="PROSITE" id="PS51371">
    <property type="entry name" value="CBS"/>
    <property type="match status" value="2"/>
</dbReference>